<dbReference type="EMBL" id="JAMBOP010000025">
    <property type="protein sequence ID" value="MCM3737575.1"/>
    <property type="molecule type" value="Genomic_DNA"/>
</dbReference>
<name>A0ACC6A9L1_9BACI</name>
<gene>
    <name evidence="1" type="ORF">M3215_17675</name>
</gene>
<dbReference type="Proteomes" id="UP001202289">
    <property type="component" value="Unassembled WGS sequence"/>
</dbReference>
<organism evidence="1 2">
    <name type="scientific">Bacillus cytotoxicus</name>
    <dbReference type="NCBI Taxonomy" id="580165"/>
    <lineage>
        <taxon>Bacteria</taxon>
        <taxon>Bacillati</taxon>
        <taxon>Bacillota</taxon>
        <taxon>Bacilli</taxon>
        <taxon>Bacillales</taxon>
        <taxon>Bacillaceae</taxon>
        <taxon>Bacillus</taxon>
        <taxon>Bacillus cereus group</taxon>
    </lineage>
</organism>
<sequence length="236" mass="28089">MYTEKELLEKLTMAQLRDEIHNTDKNHSKLKKEDLITMLQTEINGNEMRLQNLTRKYPHIFSLTPAKLEELLNITKTERKRWTNEGKLSVSHYESFHKWGKTHVYPMYNFYHVNKLTQENISLWRETYKEQIVENRKKATKKAVQTRNQNKAITKDFSFHIPFPLGSDFLPSPNAIVAIHHEEQEGLFRFGRALLDEEKIIFKEKSIIKYFEEAIQKYKHIYTECSSTMDLPPLTI</sequence>
<accession>A0ACC6A9L1</accession>
<evidence type="ECO:0000313" key="2">
    <source>
        <dbReference type="Proteomes" id="UP001202289"/>
    </source>
</evidence>
<reference evidence="1" key="1">
    <citation type="submission" date="2022-05" db="EMBL/GenBank/DDBJ databases">
        <title>Comparative Genomics of Spacecraft Associated Microbes.</title>
        <authorList>
            <person name="Tran M.T."/>
            <person name="Wright A."/>
            <person name="Seuylemezian A."/>
            <person name="Eisen J."/>
            <person name="Coil D."/>
        </authorList>
    </citation>
    <scope>NUCLEOTIDE SEQUENCE</scope>
    <source>
        <strain evidence="1">FAIRING 10M-2.2</strain>
    </source>
</reference>
<comment type="caution">
    <text evidence="1">The sequence shown here is derived from an EMBL/GenBank/DDBJ whole genome shotgun (WGS) entry which is preliminary data.</text>
</comment>
<evidence type="ECO:0000313" key="1">
    <source>
        <dbReference type="EMBL" id="MCM3737575.1"/>
    </source>
</evidence>
<proteinExistence type="predicted"/>
<protein>
    <submittedName>
        <fullName evidence="1">Uncharacterized protein</fullName>
    </submittedName>
</protein>
<keyword evidence="2" id="KW-1185">Reference proteome</keyword>